<protein>
    <submittedName>
        <fullName evidence="3">Semaphorin</fullName>
    </submittedName>
</protein>
<dbReference type="EMBL" id="REGN01000577">
    <property type="protein sequence ID" value="RNA40880.1"/>
    <property type="molecule type" value="Genomic_DNA"/>
</dbReference>
<sequence>MKISKISNYGQFWNPYIINETSGVGQAPLKAYESKYAYNYANNRLYAANSIDLNRFYTSINGLYDQDRITTNVDDNTWLNRAEFISTFKNDKRVFFIFNEETSNLNEENGNTRQSFKSSHIAQICQNDRGAPLNSLRNIWTTYLKSKLSCTHNTATNSPFSHESLSPTFKKSSIFYFDEISRKKK</sequence>
<keyword evidence="4" id="KW-1185">Reference proteome</keyword>
<dbReference type="Gene3D" id="2.130.10.10">
    <property type="entry name" value="YVTN repeat-like/Quinoprotein amine dehydrogenase"/>
    <property type="match status" value="1"/>
</dbReference>
<dbReference type="InterPro" id="IPR001627">
    <property type="entry name" value="Semap_dom"/>
</dbReference>
<dbReference type="Proteomes" id="UP000276133">
    <property type="component" value="Unassembled WGS sequence"/>
</dbReference>
<dbReference type="InterPro" id="IPR036352">
    <property type="entry name" value="Semap_dom_sf"/>
</dbReference>
<proteinExistence type="predicted"/>
<accession>A0A3M7SZ72</accession>
<reference evidence="3 4" key="1">
    <citation type="journal article" date="2018" name="Sci. Rep.">
        <title>Genomic signatures of local adaptation to the degree of environmental predictability in rotifers.</title>
        <authorList>
            <person name="Franch-Gras L."/>
            <person name="Hahn C."/>
            <person name="Garcia-Roger E.M."/>
            <person name="Carmona M.J."/>
            <person name="Serra M."/>
            <person name="Gomez A."/>
        </authorList>
    </citation>
    <scope>NUCLEOTIDE SEQUENCE [LARGE SCALE GENOMIC DNA]</scope>
    <source>
        <strain evidence="3">HYR1</strain>
    </source>
</reference>
<dbReference type="InterPro" id="IPR015943">
    <property type="entry name" value="WD40/YVTN_repeat-like_dom_sf"/>
</dbReference>
<gene>
    <name evidence="3" type="ORF">BpHYR1_039267</name>
</gene>
<evidence type="ECO:0000313" key="4">
    <source>
        <dbReference type="Proteomes" id="UP000276133"/>
    </source>
</evidence>
<dbReference type="InterPro" id="IPR027231">
    <property type="entry name" value="Semaphorin"/>
</dbReference>
<dbReference type="GO" id="GO:0030215">
    <property type="term" value="F:semaphorin receptor binding"/>
    <property type="evidence" value="ECO:0007669"/>
    <property type="project" value="InterPro"/>
</dbReference>
<name>A0A3M7SZ72_BRAPC</name>
<dbReference type="SUPFAM" id="SSF101912">
    <property type="entry name" value="Sema domain"/>
    <property type="match status" value="1"/>
</dbReference>
<evidence type="ECO:0000256" key="1">
    <source>
        <dbReference type="PROSITE-ProRule" id="PRU00352"/>
    </source>
</evidence>
<dbReference type="GO" id="GO:0030335">
    <property type="term" value="P:positive regulation of cell migration"/>
    <property type="evidence" value="ECO:0007669"/>
    <property type="project" value="TreeGrafter"/>
</dbReference>
<comment type="caution">
    <text evidence="3">The sequence shown here is derived from an EMBL/GenBank/DDBJ whole genome shotgun (WGS) entry which is preliminary data.</text>
</comment>
<dbReference type="PROSITE" id="PS51004">
    <property type="entry name" value="SEMA"/>
    <property type="match status" value="1"/>
</dbReference>
<dbReference type="PANTHER" id="PTHR11036">
    <property type="entry name" value="SEMAPHORIN"/>
    <property type="match status" value="1"/>
</dbReference>
<dbReference type="STRING" id="10195.A0A3M7SZ72"/>
<organism evidence="3 4">
    <name type="scientific">Brachionus plicatilis</name>
    <name type="common">Marine rotifer</name>
    <name type="synonym">Brachionus muelleri</name>
    <dbReference type="NCBI Taxonomy" id="10195"/>
    <lineage>
        <taxon>Eukaryota</taxon>
        <taxon>Metazoa</taxon>
        <taxon>Spiralia</taxon>
        <taxon>Gnathifera</taxon>
        <taxon>Rotifera</taxon>
        <taxon>Eurotatoria</taxon>
        <taxon>Monogononta</taxon>
        <taxon>Pseudotrocha</taxon>
        <taxon>Ploima</taxon>
        <taxon>Brachionidae</taxon>
        <taxon>Brachionus</taxon>
    </lineage>
</organism>
<evidence type="ECO:0000259" key="2">
    <source>
        <dbReference type="PROSITE" id="PS51004"/>
    </source>
</evidence>
<evidence type="ECO:0000313" key="3">
    <source>
        <dbReference type="EMBL" id="RNA40880.1"/>
    </source>
</evidence>
<dbReference type="AlphaFoldDB" id="A0A3M7SZ72"/>
<feature type="domain" description="Sema" evidence="2">
    <location>
        <begin position="1"/>
        <end position="185"/>
    </location>
</feature>
<dbReference type="GO" id="GO:0005886">
    <property type="term" value="C:plasma membrane"/>
    <property type="evidence" value="ECO:0007669"/>
    <property type="project" value="TreeGrafter"/>
</dbReference>
<dbReference type="PANTHER" id="PTHR11036:SF127">
    <property type="entry name" value="SEMAPHORIN-1A"/>
    <property type="match status" value="1"/>
</dbReference>
<dbReference type="OrthoDB" id="9988752at2759"/>
<dbReference type="GO" id="GO:0045499">
    <property type="term" value="F:chemorepellent activity"/>
    <property type="evidence" value="ECO:0007669"/>
    <property type="project" value="TreeGrafter"/>
</dbReference>
<comment type="caution">
    <text evidence="1">Lacks conserved residue(s) required for the propagation of feature annotation.</text>
</comment>